<evidence type="ECO:0008006" key="3">
    <source>
        <dbReference type="Google" id="ProtNLM"/>
    </source>
</evidence>
<dbReference type="InterPro" id="IPR008978">
    <property type="entry name" value="HSP20-like_chaperone"/>
</dbReference>
<dbReference type="CDD" id="cd00298">
    <property type="entry name" value="ACD_sHsps_p23-like"/>
    <property type="match status" value="1"/>
</dbReference>
<comment type="caution">
    <text evidence="1">The sequence shown here is derived from an EMBL/GenBank/DDBJ whole genome shotgun (WGS) entry which is preliminary data.</text>
</comment>
<reference evidence="1 2" key="1">
    <citation type="submission" date="2021-04" db="EMBL/GenBank/DDBJ databases">
        <title>Draft genome sequence of Paenibacillus cisolokensis, LC2-13A.</title>
        <authorList>
            <person name="Uke A."/>
            <person name="Chhe C."/>
            <person name="Baramee S."/>
            <person name="Kosugi A."/>
        </authorList>
    </citation>
    <scope>NUCLEOTIDE SEQUENCE [LARGE SCALE GENOMIC DNA]</scope>
    <source>
        <strain evidence="1 2">LC2-13A</strain>
    </source>
</reference>
<evidence type="ECO:0000313" key="1">
    <source>
        <dbReference type="EMBL" id="GIQ61940.1"/>
    </source>
</evidence>
<dbReference type="EMBL" id="BOVJ01000015">
    <property type="protein sequence ID" value="GIQ61940.1"/>
    <property type="molecule type" value="Genomic_DNA"/>
</dbReference>
<evidence type="ECO:0000313" key="2">
    <source>
        <dbReference type="Proteomes" id="UP000680304"/>
    </source>
</evidence>
<organism evidence="1 2">
    <name type="scientific">Paenibacillus cisolokensis</name>
    <dbReference type="NCBI Taxonomy" id="1658519"/>
    <lineage>
        <taxon>Bacteria</taxon>
        <taxon>Bacillati</taxon>
        <taxon>Bacillota</taxon>
        <taxon>Bacilli</taxon>
        <taxon>Bacillales</taxon>
        <taxon>Paenibacillaceae</taxon>
        <taxon>Paenibacillus</taxon>
    </lineage>
</organism>
<dbReference type="RefSeq" id="WP_062493351.1">
    <property type="nucleotide sequence ID" value="NZ_BOVJ01000015.1"/>
</dbReference>
<protein>
    <recommendedName>
        <fullName evidence="3">SHSP domain-containing protein</fullName>
    </recommendedName>
</protein>
<proteinExistence type="predicted"/>
<dbReference type="SUPFAM" id="SSF49764">
    <property type="entry name" value="HSP20-like chaperones"/>
    <property type="match status" value="1"/>
</dbReference>
<name>A0ABQ4N178_9BACL</name>
<accession>A0ABQ4N178</accession>
<sequence length="142" mass="16643">MSSKWEDLERWLEGQRLPKGFERLREPDWVEKFVRHMMIKAMPGVAASAGFGQSPAEVFETHHFVIVKFPLPADAVPERLRLLVREDRLRLEGLPGDERKTIKLPRAVRPRMSRALLREGVLQVKLRKKPVDPVYEEIPIRW</sequence>
<gene>
    <name evidence="1" type="ORF">PACILC2_05080</name>
</gene>
<dbReference type="Proteomes" id="UP000680304">
    <property type="component" value="Unassembled WGS sequence"/>
</dbReference>
<keyword evidence="2" id="KW-1185">Reference proteome</keyword>